<accession>A0AAD7PAE0</accession>
<reference evidence="2" key="1">
    <citation type="journal article" date="2023" name="Science">
        <title>Elucidation of the pathway for biosynthesis of saponin adjuvants from the soapbark tree.</title>
        <authorList>
            <person name="Reed J."/>
            <person name="Orme A."/>
            <person name="El-Demerdash A."/>
            <person name="Owen C."/>
            <person name="Martin L.B.B."/>
            <person name="Misra R.C."/>
            <person name="Kikuchi S."/>
            <person name="Rejzek M."/>
            <person name="Martin A.C."/>
            <person name="Harkess A."/>
            <person name="Leebens-Mack J."/>
            <person name="Louveau T."/>
            <person name="Stephenson M.J."/>
            <person name="Osbourn A."/>
        </authorList>
    </citation>
    <scope>NUCLEOTIDE SEQUENCE</scope>
    <source>
        <strain evidence="2">S10</strain>
    </source>
</reference>
<dbReference type="EMBL" id="JARAOO010000012">
    <property type="protein sequence ID" value="KAJ7948012.1"/>
    <property type="molecule type" value="Genomic_DNA"/>
</dbReference>
<gene>
    <name evidence="2" type="ORF">O6P43_028545</name>
</gene>
<evidence type="ECO:0000313" key="2">
    <source>
        <dbReference type="EMBL" id="KAJ7948012.1"/>
    </source>
</evidence>
<name>A0AAD7PAE0_QUISA</name>
<evidence type="ECO:0000313" key="3">
    <source>
        <dbReference type="Proteomes" id="UP001163823"/>
    </source>
</evidence>
<keyword evidence="1" id="KW-0732">Signal</keyword>
<proteinExistence type="predicted"/>
<evidence type="ECO:0000256" key="1">
    <source>
        <dbReference type="SAM" id="SignalP"/>
    </source>
</evidence>
<organism evidence="2 3">
    <name type="scientific">Quillaja saponaria</name>
    <name type="common">Soap bark tree</name>
    <dbReference type="NCBI Taxonomy" id="32244"/>
    <lineage>
        <taxon>Eukaryota</taxon>
        <taxon>Viridiplantae</taxon>
        <taxon>Streptophyta</taxon>
        <taxon>Embryophyta</taxon>
        <taxon>Tracheophyta</taxon>
        <taxon>Spermatophyta</taxon>
        <taxon>Magnoliopsida</taxon>
        <taxon>eudicotyledons</taxon>
        <taxon>Gunneridae</taxon>
        <taxon>Pentapetalae</taxon>
        <taxon>rosids</taxon>
        <taxon>fabids</taxon>
        <taxon>Fabales</taxon>
        <taxon>Quillajaceae</taxon>
        <taxon>Quillaja</taxon>
    </lineage>
</organism>
<feature type="signal peptide" evidence="1">
    <location>
        <begin position="1"/>
        <end position="17"/>
    </location>
</feature>
<protein>
    <submittedName>
        <fullName evidence="2">Pollen Ole e 1 allergen and extensin family protein</fullName>
    </submittedName>
</protein>
<feature type="chain" id="PRO_5042208083" evidence="1">
    <location>
        <begin position="18"/>
        <end position="176"/>
    </location>
</feature>
<dbReference type="AlphaFoldDB" id="A0AAD7PAE0"/>
<dbReference type="Pfam" id="PF01190">
    <property type="entry name" value="Pollen_Ole_e_1"/>
    <property type="match status" value="1"/>
</dbReference>
<keyword evidence="3" id="KW-1185">Reference proteome</keyword>
<dbReference type="Proteomes" id="UP001163823">
    <property type="component" value="Chromosome 12"/>
</dbReference>
<sequence length="176" mass="18845">MAFLHVITALLFALALARIDLSTCQVVKGNLTCLDCTHNFDFSGIRVSVKCDQVKKLAVAITEDDGSFKVELPSKNTSNSTALNCLATILGGPTQIFVSRKEMVSAVVKSSDSTTTITSYTTSKPLSFSTSCPPNTKCEAVNKYGSSNTINVPLPPEWGLAPSSFYIPFFPIIGIP</sequence>
<dbReference type="KEGG" id="qsa:O6P43_028545"/>
<comment type="caution">
    <text evidence="2">The sequence shown here is derived from an EMBL/GenBank/DDBJ whole genome shotgun (WGS) entry which is preliminary data.</text>
</comment>